<evidence type="ECO:0000313" key="9">
    <source>
        <dbReference type="Proteomes" id="UP000812966"/>
    </source>
</evidence>
<dbReference type="CDD" id="cd02440">
    <property type="entry name" value="AdoMet_MTases"/>
    <property type="match status" value="1"/>
</dbReference>
<evidence type="ECO:0000256" key="6">
    <source>
        <dbReference type="SAM" id="MobiDB-lite"/>
    </source>
</evidence>
<dbReference type="InterPro" id="IPR025795">
    <property type="entry name" value="tRNA_(uracil-5-)_MeTrfase"/>
</dbReference>
<dbReference type="EMBL" id="JABELV010000114">
    <property type="protein sequence ID" value="KAG7530575.1"/>
    <property type="molecule type" value="Genomic_DNA"/>
</dbReference>
<keyword evidence="1 4" id="KW-0489">Methyltransferase</keyword>
<feature type="active site" description="Nucleophile" evidence="4">
    <location>
        <position position="643"/>
    </location>
</feature>
<dbReference type="Proteomes" id="UP000812966">
    <property type="component" value="Unassembled WGS sequence"/>
</dbReference>
<feature type="binding site" evidence="4">
    <location>
        <position position="616"/>
    </location>
    <ligand>
        <name>S-adenosyl-L-methionine</name>
        <dbReference type="ChEBI" id="CHEBI:59789"/>
    </ligand>
</feature>
<proteinExistence type="inferred from homology"/>
<evidence type="ECO:0000256" key="5">
    <source>
        <dbReference type="PROSITE-ProRule" id="PRU10015"/>
    </source>
</evidence>
<dbReference type="PROSITE" id="PS01230">
    <property type="entry name" value="TRMA_1"/>
    <property type="match status" value="1"/>
</dbReference>
<dbReference type="InterPro" id="IPR030390">
    <property type="entry name" value="MeTrfase_TrmA_AS"/>
</dbReference>
<dbReference type="InterPro" id="IPR010280">
    <property type="entry name" value="U5_MeTrfase_fam"/>
</dbReference>
<feature type="region of interest" description="Disordered" evidence="6">
    <location>
        <begin position="1"/>
        <end position="81"/>
    </location>
</feature>
<dbReference type="InterPro" id="IPR012340">
    <property type="entry name" value="NA-bd_OB-fold"/>
</dbReference>
<feature type="binding site" evidence="4">
    <location>
        <position position="544"/>
    </location>
    <ligand>
        <name>S-adenosyl-L-methionine</name>
        <dbReference type="ChEBI" id="CHEBI:59789"/>
    </ligand>
</feature>
<keyword evidence="3 4" id="KW-0949">S-adenosyl-L-methionine</keyword>
<sequence length="694" mass="74913">MSSSISVPRSPPSPASVPTAHKKVKLATIDGDFAEPVQQASGSGSGSGSNPTAADGKVDNRKKNGKKESKQRSRRAPPIDEVLLHDLLSTLGWSELPKPSDPPSEAQTLGQRLWPKTAPAWKSSRGGKKAVEPVAAEENENKVEQPASSNDWGFTEAEFTVVALTSHGDGIAVYPVAPEKPQWAIIMPFTLPGDVVRAKVTRHQHYHSFADPLKIISSNPSASTFPIQTTRDDSLVGCKYFGTCAGCQYQSLPYEQQLALKRHVLVKAMKNFANLPSEQIPEVKETIPSPKQYNYRTKITPHFELPKALQTGKKGRQALNGAKKNNAASAAEAQAQEEQASNEQNEISAELDTPIGFEGKCKPGILDIEVCPIATEAIMNAMPAARAAVKQNIRSYKRGATLLLRDSLVPEVSAGGSSETEQKEAEKVDPVVDVPAGVMDEEEQGMNEGSTPEVAIATRRSSKGKTIDLGLSTDVKLKSPEEHVCVSVHSHTVTERVGDIIFQFPAGSFFQNNASILGPLTSFARDQIDKDSDEKKESYLVDAYCGSGLFSLTLAEHFTQVCGIEIDPNSIAYARHNALVNKISNATFHAGASESLFDTVTQSLAWPGDKTTLIVDPPRKGCDEGFLGQVVKFNPKRIVYVSCNVHTMARDVGQLVRNSNAGGAKGYKIDSLGAIDLFPQTHHTEGLCVLTREV</sequence>
<dbReference type="GO" id="GO:0030697">
    <property type="term" value="F:tRNA (uracil(54)-C5)-methyltransferase activity, S-adenosyl methionine-dependent"/>
    <property type="evidence" value="ECO:0007669"/>
    <property type="project" value="InterPro"/>
</dbReference>
<dbReference type="Pfam" id="PF05958">
    <property type="entry name" value="tRNA_U5-meth_tr"/>
    <property type="match status" value="1"/>
</dbReference>
<evidence type="ECO:0000256" key="2">
    <source>
        <dbReference type="ARBA" id="ARBA00022679"/>
    </source>
</evidence>
<dbReference type="InterPro" id="IPR002792">
    <property type="entry name" value="TRAM_dom"/>
</dbReference>
<feature type="compositionally biased region" description="Basic and acidic residues" evidence="6">
    <location>
        <begin position="56"/>
        <end position="71"/>
    </location>
</feature>
<feature type="active site" evidence="5">
    <location>
        <position position="643"/>
    </location>
</feature>
<evidence type="ECO:0000256" key="1">
    <source>
        <dbReference type="ARBA" id="ARBA00022603"/>
    </source>
</evidence>
<dbReference type="SUPFAM" id="SSF50249">
    <property type="entry name" value="Nucleic acid-binding proteins"/>
    <property type="match status" value="1"/>
</dbReference>
<feature type="region of interest" description="Disordered" evidence="6">
    <location>
        <begin position="321"/>
        <end position="346"/>
    </location>
</feature>
<keyword evidence="2 4" id="KW-0808">Transferase</keyword>
<dbReference type="PANTHER" id="PTHR11061">
    <property type="entry name" value="RNA M5U METHYLTRANSFERASE"/>
    <property type="match status" value="1"/>
</dbReference>
<dbReference type="InterPro" id="IPR029063">
    <property type="entry name" value="SAM-dependent_MTases_sf"/>
</dbReference>
<dbReference type="Gene3D" id="3.40.50.150">
    <property type="entry name" value="Vaccinia Virus protein VP39"/>
    <property type="match status" value="2"/>
</dbReference>
<dbReference type="InterPro" id="IPR030391">
    <property type="entry name" value="MeTrfase_TrmA_CS"/>
</dbReference>
<dbReference type="PROSITE" id="PS01231">
    <property type="entry name" value="TRMA_2"/>
    <property type="match status" value="1"/>
</dbReference>
<dbReference type="SUPFAM" id="SSF53335">
    <property type="entry name" value="S-adenosyl-L-methionine-dependent methyltransferases"/>
    <property type="match status" value="1"/>
</dbReference>
<reference evidence="8" key="1">
    <citation type="submission" date="2020-04" db="EMBL/GenBank/DDBJ databases">
        <title>Analysis of mating type loci in Filobasidium floriforme.</title>
        <authorList>
            <person name="Nowrousian M."/>
        </authorList>
    </citation>
    <scope>NUCLEOTIDE SEQUENCE</scope>
    <source>
        <strain evidence="8">CBS 6242</strain>
    </source>
</reference>
<keyword evidence="9" id="KW-1185">Reference proteome</keyword>
<feature type="domain" description="TRAM" evidence="7">
    <location>
        <begin position="149"/>
        <end position="214"/>
    </location>
</feature>
<dbReference type="Gene3D" id="2.40.50.140">
    <property type="entry name" value="Nucleic acid-binding proteins"/>
    <property type="match status" value="1"/>
</dbReference>
<dbReference type="PROSITE" id="PS50926">
    <property type="entry name" value="TRAM"/>
    <property type="match status" value="1"/>
</dbReference>
<evidence type="ECO:0000313" key="8">
    <source>
        <dbReference type="EMBL" id="KAG7530575.1"/>
    </source>
</evidence>
<dbReference type="OrthoDB" id="10250660at2759"/>
<feature type="region of interest" description="Disordered" evidence="6">
    <location>
        <begin position="94"/>
        <end position="149"/>
    </location>
</feature>
<dbReference type="GO" id="GO:0009451">
    <property type="term" value="P:RNA modification"/>
    <property type="evidence" value="ECO:0007669"/>
    <property type="project" value="UniProtKB-ARBA"/>
</dbReference>
<dbReference type="GO" id="GO:0008033">
    <property type="term" value="P:tRNA processing"/>
    <property type="evidence" value="ECO:0007669"/>
    <property type="project" value="InterPro"/>
</dbReference>
<name>A0A8K0JHX3_9TREE</name>
<accession>A0A8K0JHX3</accession>
<dbReference type="PROSITE" id="PS51622">
    <property type="entry name" value="SAM_MT_RNA_M5U_2"/>
    <property type="match status" value="1"/>
</dbReference>
<feature type="binding site" evidence="4">
    <location>
        <position position="511"/>
    </location>
    <ligand>
        <name>S-adenosyl-L-methionine</name>
        <dbReference type="ChEBI" id="CHEBI:59789"/>
    </ligand>
</feature>
<protein>
    <recommendedName>
        <fullName evidence="7">TRAM domain-containing protein</fullName>
    </recommendedName>
</protein>
<evidence type="ECO:0000256" key="4">
    <source>
        <dbReference type="PROSITE-ProRule" id="PRU01024"/>
    </source>
</evidence>
<evidence type="ECO:0000256" key="3">
    <source>
        <dbReference type="ARBA" id="ARBA00022691"/>
    </source>
</evidence>
<dbReference type="FunFam" id="2.40.50.140:FF:000201">
    <property type="entry name" value="TRM2p tRNA methyltransferase"/>
    <property type="match status" value="1"/>
</dbReference>
<gene>
    <name evidence="8" type="ORF">FFLO_04938</name>
</gene>
<dbReference type="AlphaFoldDB" id="A0A8K0JHX3"/>
<dbReference type="GO" id="GO:0032259">
    <property type="term" value="P:methylation"/>
    <property type="evidence" value="ECO:0007669"/>
    <property type="project" value="UniProtKB-KW"/>
</dbReference>
<dbReference type="PANTHER" id="PTHR11061:SF30">
    <property type="entry name" value="TRNA (URACIL(54)-C(5))-METHYLTRANSFERASE"/>
    <property type="match status" value="1"/>
</dbReference>
<feature type="binding site" evidence="4">
    <location>
        <position position="565"/>
    </location>
    <ligand>
        <name>S-adenosyl-L-methionine</name>
        <dbReference type="ChEBI" id="CHEBI:59789"/>
    </ligand>
</feature>
<organism evidence="8 9">
    <name type="scientific">Filobasidium floriforme</name>
    <dbReference type="NCBI Taxonomy" id="5210"/>
    <lineage>
        <taxon>Eukaryota</taxon>
        <taxon>Fungi</taxon>
        <taxon>Dikarya</taxon>
        <taxon>Basidiomycota</taxon>
        <taxon>Agaricomycotina</taxon>
        <taxon>Tremellomycetes</taxon>
        <taxon>Filobasidiales</taxon>
        <taxon>Filobasidiaceae</taxon>
        <taxon>Filobasidium</taxon>
    </lineage>
</organism>
<dbReference type="PROSITE" id="PS51687">
    <property type="entry name" value="SAM_MT_RNA_M5U"/>
    <property type="match status" value="1"/>
</dbReference>
<evidence type="ECO:0000259" key="7">
    <source>
        <dbReference type="PROSITE" id="PS50926"/>
    </source>
</evidence>
<comment type="caution">
    <text evidence="8">The sequence shown here is derived from an EMBL/GenBank/DDBJ whole genome shotgun (WGS) entry which is preliminary data.</text>
</comment>
<comment type="similarity">
    <text evidence="4">Belongs to the class I-like SAM-binding methyltransferase superfamily. RNA M5U methyltransferase family.</text>
</comment>